<dbReference type="EMBL" id="MQWD01000001">
    <property type="protein sequence ID" value="PAP78348.1"/>
    <property type="molecule type" value="Genomic_DNA"/>
</dbReference>
<keyword evidence="2" id="KW-1185">Reference proteome</keyword>
<dbReference type="RefSeq" id="WP_095512033.1">
    <property type="nucleotide sequence ID" value="NZ_MQWD01000001.1"/>
</dbReference>
<dbReference type="Proteomes" id="UP000216339">
    <property type="component" value="Unassembled WGS sequence"/>
</dbReference>
<comment type="caution">
    <text evidence="1">The sequence shown here is derived from an EMBL/GenBank/DDBJ whole genome shotgun (WGS) entry which is preliminary data.</text>
</comment>
<proteinExistence type="predicted"/>
<dbReference type="PROSITE" id="PS51257">
    <property type="entry name" value="PROKAR_LIPOPROTEIN"/>
    <property type="match status" value="1"/>
</dbReference>
<dbReference type="Gene3D" id="3.40.50.1820">
    <property type="entry name" value="alpha/beta hydrolase"/>
    <property type="match status" value="1"/>
</dbReference>
<dbReference type="SUPFAM" id="SSF53474">
    <property type="entry name" value="alpha/beta-Hydrolases"/>
    <property type="match status" value="1"/>
</dbReference>
<evidence type="ECO:0008006" key="3">
    <source>
        <dbReference type="Google" id="ProtNLM"/>
    </source>
</evidence>
<dbReference type="AlphaFoldDB" id="A0A271J4W9"/>
<protein>
    <recommendedName>
        <fullName evidence="3">Peptidase S9 prolyl oligopeptidase catalytic domain-containing protein</fullName>
    </recommendedName>
</protein>
<reference evidence="1 2" key="1">
    <citation type="submission" date="2016-11" db="EMBL/GenBank/DDBJ databases">
        <title>Study of marine rhodopsin-containing bacteria.</title>
        <authorList>
            <person name="Yoshizawa S."/>
            <person name="Kumagai Y."/>
            <person name="Kogure K."/>
        </authorList>
    </citation>
    <scope>NUCLEOTIDE SEQUENCE [LARGE SCALE GENOMIC DNA]</scope>
    <source>
        <strain evidence="1 2">SAORIC-28</strain>
    </source>
</reference>
<evidence type="ECO:0000313" key="1">
    <source>
        <dbReference type="EMBL" id="PAP78348.1"/>
    </source>
</evidence>
<evidence type="ECO:0000313" key="2">
    <source>
        <dbReference type="Proteomes" id="UP000216339"/>
    </source>
</evidence>
<name>A0A271J4W9_9BACT</name>
<dbReference type="OrthoDB" id="265201at2"/>
<gene>
    <name evidence="1" type="ORF">BSZ37_18935</name>
</gene>
<dbReference type="InterPro" id="IPR029058">
    <property type="entry name" value="AB_hydrolase_fold"/>
</dbReference>
<sequence length="375" mass="38506">MVLGRLPLLALLTGVFAGSVMLLAGCSESPPVTECVPAIDPDCETPDPGEDEVVAGVNLTDLFETPTAPESDAALAIGVSATDGEPTVTELRAAADGSRQFLLAYDFEGERIVTALARVPQGVGATTRLPTVLVLTDGTDGASEADLLTAAGFGFLVDNAVQVVMAYRGEPLVVGGDAARSQFEPDPYRADVGDVRAILGVIDRVPRTDPSRLGLVGVGRGGTVALLAAVRGASVSAVVALGAPTDLFADSFRGEVRSRLLGTTPANPYPALDALAAPAFALRDGTLDLEGARLALTRLSPARLRPNDRLPAILALHAAGDPVVGEDQLTSLDAALTSSAARPRITEIVDDVTREGLMANGTVQGRIAAFLAAEL</sequence>
<organism evidence="1 2">
    <name type="scientific">Rubrivirga marina</name>
    <dbReference type="NCBI Taxonomy" id="1196024"/>
    <lineage>
        <taxon>Bacteria</taxon>
        <taxon>Pseudomonadati</taxon>
        <taxon>Rhodothermota</taxon>
        <taxon>Rhodothermia</taxon>
        <taxon>Rhodothermales</taxon>
        <taxon>Rubricoccaceae</taxon>
        <taxon>Rubrivirga</taxon>
    </lineage>
</organism>
<accession>A0A271J4W9</accession>